<dbReference type="AlphaFoldDB" id="A0A1R3VIP0"/>
<name>A0A1R3VIP0_9HYPH</name>
<evidence type="ECO:0000313" key="2">
    <source>
        <dbReference type="EMBL" id="SIT59778.1"/>
    </source>
</evidence>
<sequence>MKLPISPLAGEMPGRAEGGAVPPTCQPIFTNPQAVSGWDGQSRKLAILPTPLCPALPLPKFGISPARGPQGVRKGGDWMSLQLSPTINAGRQRKPEAMP</sequence>
<evidence type="ECO:0000313" key="3">
    <source>
        <dbReference type="Proteomes" id="UP000188388"/>
    </source>
</evidence>
<evidence type="ECO:0000256" key="1">
    <source>
        <dbReference type="SAM" id="MobiDB-lite"/>
    </source>
</evidence>
<gene>
    <name evidence="2" type="ORF">BQ8794_80113</name>
</gene>
<keyword evidence="3" id="KW-1185">Reference proteome</keyword>
<reference evidence="3" key="1">
    <citation type="submission" date="2017-01" db="EMBL/GenBank/DDBJ databases">
        <authorList>
            <person name="Brunel B."/>
        </authorList>
    </citation>
    <scope>NUCLEOTIDE SEQUENCE [LARGE SCALE GENOMIC DNA]</scope>
</reference>
<dbReference type="STRING" id="1631249.BQ8794_80113"/>
<feature type="region of interest" description="Disordered" evidence="1">
    <location>
        <begin position="1"/>
        <end position="23"/>
    </location>
</feature>
<dbReference type="Proteomes" id="UP000188388">
    <property type="component" value="Unassembled WGS sequence"/>
</dbReference>
<feature type="region of interest" description="Disordered" evidence="1">
    <location>
        <begin position="66"/>
        <end position="99"/>
    </location>
</feature>
<proteinExistence type="predicted"/>
<organism evidence="2 3">
    <name type="scientific">Mesorhizobium prunaredense</name>
    <dbReference type="NCBI Taxonomy" id="1631249"/>
    <lineage>
        <taxon>Bacteria</taxon>
        <taxon>Pseudomonadati</taxon>
        <taxon>Pseudomonadota</taxon>
        <taxon>Alphaproteobacteria</taxon>
        <taxon>Hyphomicrobiales</taxon>
        <taxon>Phyllobacteriaceae</taxon>
        <taxon>Mesorhizobium</taxon>
    </lineage>
</organism>
<accession>A0A1R3VIP0</accession>
<evidence type="ECO:0008006" key="4">
    <source>
        <dbReference type="Google" id="ProtNLM"/>
    </source>
</evidence>
<dbReference type="EMBL" id="FTPD01000078">
    <property type="protein sequence ID" value="SIT59778.1"/>
    <property type="molecule type" value="Genomic_DNA"/>
</dbReference>
<protein>
    <recommendedName>
        <fullName evidence="4">Lytic murein transglycosylase</fullName>
    </recommendedName>
</protein>